<sequence>MIRWWARWWWRAGILSPDYRLVEAGFVNRAHALGREVIPWTIDIPEAVREQLAAEVDGIITSYPTCYAAYCPSS</sequence>
<dbReference type="SUPFAM" id="SSF51695">
    <property type="entry name" value="PLC-like phosphodiesterases"/>
    <property type="match status" value="1"/>
</dbReference>
<proteinExistence type="predicted"/>
<accession>A0A1A3N822</accession>
<evidence type="ECO:0000259" key="1">
    <source>
        <dbReference type="Pfam" id="PF03009"/>
    </source>
</evidence>
<feature type="domain" description="GP-PDE" evidence="1">
    <location>
        <begin position="16"/>
        <end position="64"/>
    </location>
</feature>
<dbReference type="EMBL" id="LZLQ01000065">
    <property type="protein sequence ID" value="OBK16517.1"/>
    <property type="molecule type" value="Genomic_DNA"/>
</dbReference>
<dbReference type="GO" id="GO:0006629">
    <property type="term" value="P:lipid metabolic process"/>
    <property type="evidence" value="ECO:0007669"/>
    <property type="project" value="InterPro"/>
</dbReference>
<dbReference type="AlphaFoldDB" id="A0A1A3N822"/>
<comment type="caution">
    <text evidence="2">The sequence shown here is derived from an EMBL/GenBank/DDBJ whole genome shotgun (WGS) entry which is preliminary data.</text>
</comment>
<dbReference type="Gene3D" id="3.20.20.190">
    <property type="entry name" value="Phosphatidylinositol (PI) phosphodiesterase"/>
    <property type="match status" value="1"/>
</dbReference>
<dbReference type="InterPro" id="IPR030395">
    <property type="entry name" value="GP_PDE_dom"/>
</dbReference>
<protein>
    <recommendedName>
        <fullName evidence="1">GP-PDE domain-containing protein</fullName>
    </recommendedName>
</protein>
<dbReference type="Proteomes" id="UP000093629">
    <property type="component" value="Unassembled WGS sequence"/>
</dbReference>
<name>A0A1A3N822_MYCAS</name>
<dbReference type="GO" id="GO:0008081">
    <property type="term" value="F:phosphoric diester hydrolase activity"/>
    <property type="evidence" value="ECO:0007669"/>
    <property type="project" value="InterPro"/>
</dbReference>
<dbReference type="InterPro" id="IPR017946">
    <property type="entry name" value="PLC-like_Pdiesterase_TIM-brl"/>
</dbReference>
<organism evidence="2 3">
    <name type="scientific">Mycobacterium asiaticum</name>
    <dbReference type="NCBI Taxonomy" id="1790"/>
    <lineage>
        <taxon>Bacteria</taxon>
        <taxon>Bacillati</taxon>
        <taxon>Actinomycetota</taxon>
        <taxon>Actinomycetes</taxon>
        <taxon>Mycobacteriales</taxon>
        <taxon>Mycobacteriaceae</taxon>
        <taxon>Mycobacterium</taxon>
    </lineage>
</organism>
<dbReference type="Pfam" id="PF03009">
    <property type="entry name" value="GDPD"/>
    <property type="match status" value="1"/>
</dbReference>
<evidence type="ECO:0000313" key="2">
    <source>
        <dbReference type="EMBL" id="OBK16517.1"/>
    </source>
</evidence>
<keyword evidence="3" id="KW-1185">Reference proteome</keyword>
<gene>
    <name evidence="2" type="ORF">A5636_03340</name>
</gene>
<evidence type="ECO:0000313" key="3">
    <source>
        <dbReference type="Proteomes" id="UP000093629"/>
    </source>
</evidence>
<reference evidence="2 3" key="1">
    <citation type="submission" date="2016-06" db="EMBL/GenBank/DDBJ databases">
        <authorList>
            <person name="Kjaerup R.B."/>
            <person name="Dalgaard T.S."/>
            <person name="Juul-Madsen H.R."/>
        </authorList>
    </citation>
    <scope>NUCLEOTIDE SEQUENCE [LARGE SCALE GENOMIC DNA]</scope>
    <source>
        <strain evidence="2 3">1245139.5</strain>
    </source>
</reference>